<keyword evidence="4" id="KW-0520">NAD</keyword>
<dbReference type="GO" id="GO:0046872">
    <property type="term" value="F:metal ion binding"/>
    <property type="evidence" value="ECO:0007669"/>
    <property type="project" value="UniProtKB-KW"/>
</dbReference>
<keyword evidence="8" id="KW-1185">Reference proteome</keyword>
<gene>
    <name evidence="7" type="ORF">EVOR1521_LOCUS27874</name>
</gene>
<evidence type="ECO:0000256" key="2">
    <source>
        <dbReference type="ARBA" id="ARBA00022723"/>
    </source>
</evidence>
<evidence type="ECO:0000313" key="8">
    <source>
        <dbReference type="Proteomes" id="UP001178507"/>
    </source>
</evidence>
<dbReference type="AlphaFoldDB" id="A0AA36JGD2"/>
<dbReference type="SUPFAM" id="SSF52467">
    <property type="entry name" value="DHS-like NAD/FAD-binding domain"/>
    <property type="match status" value="1"/>
</dbReference>
<sequence length="166" mass="18167">MAAGLPEELVVAAHGNFDHAHVVDDNVGLAASYDVDICELQKALASSGDEGWQELREFHGGLVKPKIVFFGEDLPRRFFQLQRPDLETCDLLLVMGTSLEVSPFNTLLNLVPDSVPRLLINREPVGLCHELAGGFDFGDGRDVFFQGDCDEGVKKLAARQAVFGRV</sequence>
<evidence type="ECO:0000256" key="3">
    <source>
        <dbReference type="ARBA" id="ARBA00022833"/>
    </source>
</evidence>
<dbReference type="InterPro" id="IPR029035">
    <property type="entry name" value="DHS-like_NAD/FAD-binding_dom"/>
</dbReference>
<dbReference type="PROSITE" id="PS50305">
    <property type="entry name" value="SIRTUIN"/>
    <property type="match status" value="1"/>
</dbReference>
<feature type="domain" description="Deacetylase sirtuin-type" evidence="6">
    <location>
        <begin position="1"/>
        <end position="166"/>
    </location>
</feature>
<evidence type="ECO:0000256" key="5">
    <source>
        <dbReference type="PROSITE-ProRule" id="PRU00236"/>
    </source>
</evidence>
<comment type="caution">
    <text evidence="5">Lacks conserved residue(s) required for the propagation of feature annotation.</text>
</comment>
<evidence type="ECO:0000256" key="1">
    <source>
        <dbReference type="ARBA" id="ARBA00022679"/>
    </source>
</evidence>
<dbReference type="GO" id="GO:0005634">
    <property type="term" value="C:nucleus"/>
    <property type="evidence" value="ECO:0007669"/>
    <property type="project" value="TreeGrafter"/>
</dbReference>
<dbReference type="PANTHER" id="PTHR11085">
    <property type="entry name" value="NAD-DEPENDENT PROTEIN DEACYLASE SIRTUIN-5, MITOCHONDRIAL-RELATED"/>
    <property type="match status" value="1"/>
</dbReference>
<evidence type="ECO:0000256" key="4">
    <source>
        <dbReference type="ARBA" id="ARBA00023027"/>
    </source>
</evidence>
<name>A0AA36JGD2_9DINO</name>
<dbReference type="Pfam" id="PF02146">
    <property type="entry name" value="SIR2"/>
    <property type="match status" value="1"/>
</dbReference>
<dbReference type="PANTHER" id="PTHR11085:SF6">
    <property type="entry name" value="NAD-DEPENDENT PROTEIN DEACETYLASE SIRTUIN-2"/>
    <property type="match status" value="1"/>
</dbReference>
<organism evidence="7 8">
    <name type="scientific">Effrenium voratum</name>
    <dbReference type="NCBI Taxonomy" id="2562239"/>
    <lineage>
        <taxon>Eukaryota</taxon>
        <taxon>Sar</taxon>
        <taxon>Alveolata</taxon>
        <taxon>Dinophyceae</taxon>
        <taxon>Suessiales</taxon>
        <taxon>Symbiodiniaceae</taxon>
        <taxon>Effrenium</taxon>
    </lineage>
</organism>
<evidence type="ECO:0000259" key="6">
    <source>
        <dbReference type="PROSITE" id="PS50305"/>
    </source>
</evidence>
<dbReference type="Gene3D" id="3.40.50.1220">
    <property type="entry name" value="TPP-binding domain"/>
    <property type="match status" value="1"/>
</dbReference>
<accession>A0AA36JGD2</accession>
<dbReference type="InterPro" id="IPR050134">
    <property type="entry name" value="NAD-dep_sirtuin_deacylases"/>
</dbReference>
<dbReference type="Proteomes" id="UP001178507">
    <property type="component" value="Unassembled WGS sequence"/>
</dbReference>
<dbReference type="EMBL" id="CAUJNA010003599">
    <property type="protein sequence ID" value="CAJ1405738.1"/>
    <property type="molecule type" value="Genomic_DNA"/>
</dbReference>
<evidence type="ECO:0000313" key="7">
    <source>
        <dbReference type="EMBL" id="CAJ1405738.1"/>
    </source>
</evidence>
<keyword evidence="1" id="KW-0808">Transferase</keyword>
<keyword evidence="3" id="KW-0862">Zinc</keyword>
<reference evidence="7" key="1">
    <citation type="submission" date="2023-08" db="EMBL/GenBank/DDBJ databases">
        <authorList>
            <person name="Chen Y."/>
            <person name="Shah S."/>
            <person name="Dougan E. K."/>
            <person name="Thang M."/>
            <person name="Chan C."/>
        </authorList>
    </citation>
    <scope>NUCLEOTIDE SEQUENCE</scope>
</reference>
<dbReference type="InterPro" id="IPR003000">
    <property type="entry name" value="Sirtuin"/>
</dbReference>
<dbReference type="InterPro" id="IPR026590">
    <property type="entry name" value="Ssirtuin_cat_dom"/>
</dbReference>
<protein>
    <recommendedName>
        <fullName evidence="6">Deacetylase sirtuin-type domain-containing protein</fullName>
    </recommendedName>
</protein>
<keyword evidence="2" id="KW-0479">Metal-binding</keyword>
<dbReference type="GO" id="GO:0070403">
    <property type="term" value="F:NAD+ binding"/>
    <property type="evidence" value="ECO:0007669"/>
    <property type="project" value="InterPro"/>
</dbReference>
<dbReference type="GO" id="GO:0017136">
    <property type="term" value="F:histone deacetylase activity, NAD-dependent"/>
    <property type="evidence" value="ECO:0007669"/>
    <property type="project" value="TreeGrafter"/>
</dbReference>
<proteinExistence type="predicted"/>
<comment type="caution">
    <text evidence="7">The sequence shown here is derived from an EMBL/GenBank/DDBJ whole genome shotgun (WGS) entry which is preliminary data.</text>
</comment>